<gene>
    <name evidence="2" type="ORF">R16034_00945</name>
</gene>
<proteinExistence type="predicted"/>
<feature type="compositionally biased region" description="Polar residues" evidence="1">
    <location>
        <begin position="345"/>
        <end position="357"/>
    </location>
</feature>
<feature type="region of interest" description="Disordered" evidence="1">
    <location>
        <begin position="344"/>
        <end position="405"/>
    </location>
</feature>
<feature type="compositionally biased region" description="Acidic residues" evidence="1">
    <location>
        <begin position="359"/>
        <end position="368"/>
    </location>
</feature>
<protein>
    <submittedName>
        <fullName evidence="2">Uncharacterized protein</fullName>
    </submittedName>
</protein>
<dbReference type="EMBL" id="CATWHI010000001">
    <property type="protein sequence ID" value="CAJ0738047.1"/>
    <property type="molecule type" value="Genomic_DNA"/>
</dbReference>
<accession>A0AB72WZM6</accession>
<feature type="region of interest" description="Disordered" evidence="1">
    <location>
        <begin position="262"/>
        <end position="331"/>
    </location>
</feature>
<comment type="caution">
    <text evidence="2">The sequence shown here is derived from an EMBL/GenBank/DDBJ whole genome shotgun (WGS) entry which is preliminary data.</text>
</comment>
<keyword evidence="3" id="KW-1185">Reference proteome</keyword>
<dbReference type="Proteomes" id="UP001189225">
    <property type="component" value="Unassembled WGS sequence"/>
</dbReference>
<evidence type="ECO:0000313" key="2">
    <source>
        <dbReference type="EMBL" id="CAJ0738047.1"/>
    </source>
</evidence>
<sequence>MSIFSKIKHAFQHLGDDIAKVGKGIAHAAESVGKNLVHDVEAVAKQTAAMTNDLVHLRIQKALHDAVGVGEATFKGMRDLNTAAFDVAEKSLENAHLSKGLDKALSKVDKARGFVNDIADRTVKSIGDSVNGFADSSIAAAKAAAHGRFGEALGDIGSAAGNAAQLASDLTPEGLAASAAVATLQKTHLGGTVVDSVVEGALTGGRSGLKDAVKFAAKEGAKAEAGVQAQNLFNKVSGQGSGNGTGGMLLGAAAAGAGVAGDFHASRKTRHATAAEPHHTGTQHQPEAGGHEDASRKGKKKHEAEVDSSNGNGNGSGTGKTGNGSNTDPTGQDAALELQLLQQQSAHQSMLNGIKSNTNDDDDDDGDDVTSNAPAAAPQSSGSSQASASAGPNSHASASTHKKAA</sequence>
<reference evidence="2 3" key="1">
    <citation type="submission" date="2023-07" db="EMBL/GenBank/DDBJ databases">
        <authorList>
            <person name="Peeters C."/>
        </authorList>
    </citation>
    <scope>NUCLEOTIDE SEQUENCE [LARGE SCALE GENOMIC DNA]</scope>
    <source>
        <strain evidence="2 3">R-16034</strain>
    </source>
</reference>
<dbReference type="AlphaFoldDB" id="A0AB72WZM6"/>
<dbReference type="RefSeq" id="WP_316898915.1">
    <property type="nucleotide sequence ID" value="NZ_CATWHI010000001.1"/>
</dbReference>
<evidence type="ECO:0000256" key="1">
    <source>
        <dbReference type="SAM" id="MobiDB-lite"/>
    </source>
</evidence>
<name>A0AB72WZM6_9RALS</name>
<organism evidence="2 3">
    <name type="scientific">Ralstonia edaphi</name>
    <dbReference type="NCBI Taxonomy" id="3058599"/>
    <lineage>
        <taxon>Bacteria</taxon>
        <taxon>Pseudomonadati</taxon>
        <taxon>Pseudomonadota</taxon>
        <taxon>Betaproteobacteria</taxon>
        <taxon>Burkholderiales</taxon>
        <taxon>Burkholderiaceae</taxon>
        <taxon>Ralstonia</taxon>
    </lineage>
</organism>
<evidence type="ECO:0000313" key="3">
    <source>
        <dbReference type="Proteomes" id="UP001189225"/>
    </source>
</evidence>
<feature type="compositionally biased region" description="Gly residues" evidence="1">
    <location>
        <begin position="312"/>
        <end position="322"/>
    </location>
</feature>
<feature type="compositionally biased region" description="Low complexity" evidence="1">
    <location>
        <begin position="371"/>
        <end position="399"/>
    </location>
</feature>